<sequence length="72" mass="7105">MQANSNSKATVDTTGIAVAATASSSTKTACANIGDVSSSDCPRKQGISDGGSAASSCSAKKARNCSTDPEYL</sequence>
<feature type="region of interest" description="Disordered" evidence="1">
    <location>
        <begin position="34"/>
        <end position="72"/>
    </location>
</feature>
<feature type="non-terminal residue" evidence="2">
    <location>
        <position position="72"/>
    </location>
</feature>
<dbReference type="AlphaFoldDB" id="A0A3P6SXU2"/>
<proteinExistence type="predicted"/>
<gene>
    <name evidence="2" type="ORF">GPUH_LOCUS9970</name>
</gene>
<dbReference type="Proteomes" id="UP000271098">
    <property type="component" value="Unassembled WGS sequence"/>
</dbReference>
<protein>
    <submittedName>
        <fullName evidence="2">Uncharacterized protein</fullName>
    </submittedName>
</protein>
<reference evidence="2 3" key="1">
    <citation type="submission" date="2018-11" db="EMBL/GenBank/DDBJ databases">
        <authorList>
            <consortium name="Pathogen Informatics"/>
        </authorList>
    </citation>
    <scope>NUCLEOTIDE SEQUENCE [LARGE SCALE GENOMIC DNA]</scope>
</reference>
<dbReference type="EMBL" id="UYRT01035314">
    <property type="protein sequence ID" value="VDK80076.1"/>
    <property type="molecule type" value="Genomic_DNA"/>
</dbReference>
<keyword evidence="3" id="KW-1185">Reference proteome</keyword>
<organism evidence="2 3">
    <name type="scientific">Gongylonema pulchrum</name>
    <dbReference type="NCBI Taxonomy" id="637853"/>
    <lineage>
        <taxon>Eukaryota</taxon>
        <taxon>Metazoa</taxon>
        <taxon>Ecdysozoa</taxon>
        <taxon>Nematoda</taxon>
        <taxon>Chromadorea</taxon>
        <taxon>Rhabditida</taxon>
        <taxon>Spirurina</taxon>
        <taxon>Spiruromorpha</taxon>
        <taxon>Spiruroidea</taxon>
        <taxon>Gongylonematidae</taxon>
        <taxon>Gongylonema</taxon>
    </lineage>
</organism>
<evidence type="ECO:0000313" key="3">
    <source>
        <dbReference type="Proteomes" id="UP000271098"/>
    </source>
</evidence>
<evidence type="ECO:0000313" key="2">
    <source>
        <dbReference type="EMBL" id="VDK80076.1"/>
    </source>
</evidence>
<accession>A0A3P6SXU2</accession>
<evidence type="ECO:0000256" key="1">
    <source>
        <dbReference type="SAM" id="MobiDB-lite"/>
    </source>
</evidence>
<name>A0A3P6SXU2_9BILA</name>